<dbReference type="OrthoDB" id="9789468at2"/>
<comment type="catalytic activity">
    <reaction evidence="12 13">
        <text>2 oxidized [cytochrome P450] + NADPH = 2 reduced [cytochrome P450] + NADP(+) + H(+)</text>
        <dbReference type="Rhea" id="RHEA:24040"/>
        <dbReference type="Rhea" id="RHEA-COMP:14627"/>
        <dbReference type="Rhea" id="RHEA-COMP:14628"/>
        <dbReference type="ChEBI" id="CHEBI:15378"/>
        <dbReference type="ChEBI" id="CHEBI:55376"/>
        <dbReference type="ChEBI" id="CHEBI:57783"/>
        <dbReference type="ChEBI" id="CHEBI:58349"/>
        <dbReference type="ChEBI" id="CHEBI:60344"/>
        <dbReference type="EC" id="1.6.2.4"/>
    </reaction>
</comment>
<dbReference type="InterPro" id="IPR008254">
    <property type="entry name" value="Flavodoxin/NO_synth"/>
</dbReference>
<dbReference type="GO" id="GO:0005506">
    <property type="term" value="F:iron ion binding"/>
    <property type="evidence" value="ECO:0007669"/>
    <property type="project" value="UniProtKB-UniRule"/>
</dbReference>
<dbReference type="InterPro" id="IPR036396">
    <property type="entry name" value="Cyt_P450_sf"/>
</dbReference>
<evidence type="ECO:0000256" key="3">
    <source>
        <dbReference type="ARBA" id="ARBA00022617"/>
    </source>
</evidence>
<keyword evidence="9 13" id="KW-0560">Oxidoreductase</keyword>
<dbReference type="GO" id="GO:0003958">
    <property type="term" value="F:NADPH-hemoprotein reductase activity"/>
    <property type="evidence" value="ECO:0007669"/>
    <property type="project" value="UniProtKB-UniRule"/>
</dbReference>
<evidence type="ECO:0000256" key="5">
    <source>
        <dbReference type="ARBA" id="ARBA00022643"/>
    </source>
</evidence>
<evidence type="ECO:0000259" key="16">
    <source>
        <dbReference type="PROSITE" id="PS51384"/>
    </source>
</evidence>
<dbReference type="Gene3D" id="1.10.630.10">
    <property type="entry name" value="Cytochrome P450"/>
    <property type="match status" value="1"/>
</dbReference>
<dbReference type="InterPro" id="IPR017938">
    <property type="entry name" value="Riboflavin_synthase-like_b-brl"/>
</dbReference>
<dbReference type="eggNOG" id="COG2124">
    <property type="taxonomic scope" value="Bacteria"/>
</dbReference>
<evidence type="ECO:0000256" key="13">
    <source>
        <dbReference type="PIRNR" id="PIRNR000209"/>
    </source>
</evidence>
<keyword evidence="7 13" id="KW-0274">FAD</keyword>
<comment type="similarity">
    <text evidence="1 13">In the N-terminal section; belongs to the cytochrome P450 family.</text>
</comment>
<evidence type="ECO:0000256" key="2">
    <source>
        <dbReference type="ARBA" id="ARBA00022448"/>
    </source>
</evidence>
<keyword evidence="3 13" id="KW-0349">Heme</keyword>
<dbReference type="InterPro" id="IPR023206">
    <property type="entry name" value="Bifunctional_P450_P450_red"/>
</dbReference>
<keyword evidence="13" id="KW-0249">Electron transport</keyword>
<dbReference type="eggNOG" id="COG0369">
    <property type="taxonomic scope" value="Bacteria"/>
</dbReference>
<dbReference type="EMBL" id="JOTP01000021">
    <property type="protein sequence ID" value="KEP25529.1"/>
    <property type="molecule type" value="Genomic_DNA"/>
</dbReference>
<dbReference type="PROSITE" id="PS51384">
    <property type="entry name" value="FAD_FR"/>
    <property type="match status" value="1"/>
</dbReference>
<dbReference type="Gene3D" id="3.40.50.360">
    <property type="match status" value="1"/>
</dbReference>
<evidence type="ECO:0000256" key="11">
    <source>
        <dbReference type="ARBA" id="ARBA00023033"/>
    </source>
</evidence>
<dbReference type="InterPro" id="IPR029039">
    <property type="entry name" value="Flavoprotein-like_sf"/>
</dbReference>
<comment type="function">
    <text evidence="13">Functions as a fatty acid monooxygenase.</text>
</comment>
<dbReference type="InterPro" id="IPR001709">
    <property type="entry name" value="Flavoprot_Pyr_Nucl_cyt_Rdtase"/>
</dbReference>
<dbReference type="Pfam" id="PF00258">
    <property type="entry name" value="Flavodoxin_1"/>
    <property type="match status" value="1"/>
</dbReference>
<keyword evidence="5 13" id="KW-0288">FMN</keyword>
<evidence type="ECO:0000256" key="7">
    <source>
        <dbReference type="ARBA" id="ARBA00022827"/>
    </source>
</evidence>
<dbReference type="GO" id="GO:0020037">
    <property type="term" value="F:heme binding"/>
    <property type="evidence" value="ECO:0007669"/>
    <property type="project" value="UniProtKB-UniRule"/>
</dbReference>
<dbReference type="GO" id="GO:0070330">
    <property type="term" value="F:aromatase activity"/>
    <property type="evidence" value="ECO:0007669"/>
    <property type="project" value="UniProtKB-UniRule"/>
</dbReference>
<dbReference type="Pfam" id="PF00175">
    <property type="entry name" value="NAD_binding_1"/>
    <property type="match status" value="1"/>
</dbReference>
<dbReference type="SUPFAM" id="SSF52218">
    <property type="entry name" value="Flavoproteins"/>
    <property type="match status" value="1"/>
</dbReference>
<dbReference type="PRINTS" id="PR00369">
    <property type="entry name" value="FLAVODOXIN"/>
</dbReference>
<dbReference type="InterPro" id="IPR001433">
    <property type="entry name" value="OxRdtase_FAD/NAD-bd"/>
</dbReference>
<keyword evidence="8 13" id="KW-0521">NADP</keyword>
<gene>
    <name evidence="17" type="ORF">BA70_08500</name>
</gene>
<dbReference type="PROSITE" id="PS50902">
    <property type="entry name" value="FLAVODOXIN_LIKE"/>
    <property type="match status" value="1"/>
</dbReference>
<dbReference type="FunFam" id="1.10.630.10:FF:000040">
    <property type="entry name" value="Bifunctional cytochrome P450/NADPH--P450 reductase"/>
    <property type="match status" value="1"/>
</dbReference>
<keyword evidence="2 13" id="KW-0813">Transport</keyword>
<dbReference type="InterPro" id="IPR003097">
    <property type="entry name" value="CysJ-like_FAD-binding"/>
</dbReference>
<evidence type="ECO:0000313" key="18">
    <source>
        <dbReference type="Proteomes" id="UP000028091"/>
    </source>
</evidence>
<dbReference type="Gene3D" id="3.40.50.80">
    <property type="entry name" value="Nucleotide-binding domain of ferredoxin-NADP reductase (FNR) module"/>
    <property type="match status" value="1"/>
</dbReference>
<evidence type="ECO:0000256" key="6">
    <source>
        <dbReference type="ARBA" id="ARBA00022723"/>
    </source>
</evidence>
<dbReference type="CDD" id="cd06206">
    <property type="entry name" value="bifunctional_CYPOR"/>
    <property type="match status" value="1"/>
</dbReference>
<proteinExistence type="inferred from homology"/>
<comment type="cofactor">
    <cofactor evidence="13 14">
        <name>heme</name>
        <dbReference type="ChEBI" id="CHEBI:30413"/>
    </cofactor>
</comment>
<dbReference type="InterPro" id="IPR039261">
    <property type="entry name" value="FNR_nucleotide-bd"/>
</dbReference>
<dbReference type="AlphaFoldDB" id="A0A081L8F3"/>
<evidence type="ECO:0000256" key="12">
    <source>
        <dbReference type="ARBA" id="ARBA00049342"/>
    </source>
</evidence>
<evidence type="ECO:0000313" key="17">
    <source>
        <dbReference type="EMBL" id="KEP25529.1"/>
    </source>
</evidence>
<dbReference type="RefSeq" id="WP_034323776.1">
    <property type="nucleotide sequence ID" value="NZ_JOTP01000021.1"/>
</dbReference>
<dbReference type="InterPro" id="IPR001128">
    <property type="entry name" value="Cyt_P450"/>
</dbReference>
<evidence type="ECO:0000256" key="1">
    <source>
        <dbReference type="ARBA" id="ARBA00010018"/>
    </source>
</evidence>
<dbReference type="PROSITE" id="PS00086">
    <property type="entry name" value="CYTOCHROME_P450"/>
    <property type="match status" value="1"/>
</dbReference>
<dbReference type="InterPro" id="IPR017927">
    <property type="entry name" value="FAD-bd_FR_type"/>
</dbReference>
<dbReference type="GO" id="GO:0005829">
    <property type="term" value="C:cytosol"/>
    <property type="evidence" value="ECO:0007669"/>
    <property type="project" value="TreeGrafter"/>
</dbReference>
<evidence type="ECO:0000259" key="15">
    <source>
        <dbReference type="PROSITE" id="PS50902"/>
    </source>
</evidence>
<accession>A0A081L8F3</accession>
<feature type="binding site" description="axial binding residue" evidence="14">
    <location>
        <position position="402"/>
    </location>
    <ligand>
        <name>heme</name>
        <dbReference type="ChEBI" id="CHEBI:30413"/>
    </ligand>
    <ligandPart>
        <name>Fe</name>
        <dbReference type="ChEBI" id="CHEBI:18248"/>
    </ligandPart>
</feature>
<dbReference type="EC" id="1.6.2.4" evidence="13"/>
<keyword evidence="6 13" id="KW-0479">Metal-binding</keyword>
<evidence type="ECO:0000256" key="4">
    <source>
        <dbReference type="ARBA" id="ARBA00022630"/>
    </source>
</evidence>
<dbReference type="EC" id="1.14.14.1" evidence="13"/>
<dbReference type="Gene3D" id="1.20.990.10">
    <property type="entry name" value="NADPH-cytochrome p450 Reductase, Chain A, domain 3"/>
    <property type="match status" value="1"/>
</dbReference>
<evidence type="ECO:0000256" key="10">
    <source>
        <dbReference type="ARBA" id="ARBA00023004"/>
    </source>
</evidence>
<keyword evidence="11 13" id="KW-0503">Monooxygenase</keyword>
<dbReference type="GO" id="GO:0010181">
    <property type="term" value="F:FMN binding"/>
    <property type="evidence" value="ECO:0007669"/>
    <property type="project" value="UniProtKB-UniRule"/>
</dbReference>
<comment type="caution">
    <text evidence="17">The sequence shown here is derived from an EMBL/GenBank/DDBJ whole genome shotgun (WGS) entry which is preliminary data.</text>
</comment>
<keyword evidence="10 13" id="KW-0408">Iron</keyword>
<dbReference type="GO" id="GO:0050660">
    <property type="term" value="F:flavin adenine dinucleotide binding"/>
    <property type="evidence" value="ECO:0007669"/>
    <property type="project" value="TreeGrafter"/>
</dbReference>
<name>A0A081L8F3_9BACI</name>
<dbReference type="Gene3D" id="2.40.30.10">
    <property type="entry name" value="Translation factors"/>
    <property type="match status" value="1"/>
</dbReference>
<feature type="domain" description="Flavodoxin-like" evidence="15">
    <location>
        <begin position="484"/>
        <end position="631"/>
    </location>
</feature>
<dbReference type="PANTHER" id="PTHR19384">
    <property type="entry name" value="NITRIC OXIDE SYNTHASE-RELATED"/>
    <property type="match status" value="1"/>
</dbReference>
<protein>
    <recommendedName>
        <fullName evidence="13">Bifunctional cytochrome P450/NADPH--P450 reductase</fullName>
    </recommendedName>
    <domain>
        <recommendedName>
            <fullName evidence="13">Cytochrome P450</fullName>
            <ecNumber evidence="13">1.14.14.1</ecNumber>
        </recommendedName>
    </domain>
    <domain>
        <recommendedName>
            <fullName evidence="13">NADPH--cytochrome P450 reductase</fullName>
            <ecNumber evidence="13">1.6.2.4</ecNumber>
        </recommendedName>
    </domain>
</protein>
<organism evidence="17 18">
    <name type="scientific">Bacillus zhangzhouensis</name>
    <dbReference type="NCBI Taxonomy" id="1178540"/>
    <lineage>
        <taxon>Bacteria</taxon>
        <taxon>Bacillati</taxon>
        <taxon>Bacillota</taxon>
        <taxon>Bacilli</taxon>
        <taxon>Bacillales</taxon>
        <taxon>Bacillaceae</taxon>
        <taxon>Bacillus</taxon>
    </lineage>
</organism>
<dbReference type="PANTHER" id="PTHR19384:SF17">
    <property type="entry name" value="NADPH--CYTOCHROME P450 REDUCTASE"/>
    <property type="match status" value="1"/>
</dbReference>
<dbReference type="SUPFAM" id="SSF48264">
    <property type="entry name" value="Cytochrome P450"/>
    <property type="match status" value="1"/>
</dbReference>
<comment type="cofactor">
    <cofactor evidence="13">
        <name>FAD</name>
        <dbReference type="ChEBI" id="CHEBI:57692"/>
    </cofactor>
    <cofactor evidence="13">
        <name>FMN</name>
        <dbReference type="ChEBI" id="CHEBI:58210"/>
    </cofactor>
</comment>
<evidence type="ECO:0000256" key="8">
    <source>
        <dbReference type="ARBA" id="ARBA00022857"/>
    </source>
</evidence>
<reference evidence="17 18" key="1">
    <citation type="submission" date="2012-09" db="EMBL/GenBank/DDBJ databases">
        <title>Genome Sequence of Bacillus sp. DW5-4.</title>
        <authorList>
            <person name="Lai Q."/>
            <person name="Liu Y."/>
            <person name="Shao Z."/>
        </authorList>
    </citation>
    <scope>NUCLEOTIDE SEQUENCE [LARGE SCALE GENOMIC DNA]</scope>
    <source>
        <strain evidence="17 18">DW5-4</strain>
    </source>
</reference>
<keyword evidence="18" id="KW-1185">Reference proteome</keyword>
<sequence length="1047" mass="118941">MQQTSIIPKPKTYGPFKNIPHIKKGELSQTFWRLADELGPIFQFEFSKATSIFVSSHELVQEVFDESRFDKFIGSSLNKVRAFSGDGLFTSWTEEPNWRKAHQILMPAFSQQAMKGYHEMMLDIATQLVQKWQRTGRDEEIEVAEDMTKLTLDTIGLCGFDFRFNSFYKENQHPFIESMLNGLTEAMEQASRLPVADKLMIKRRKEFDENVDFMKQLVDDIIKERKKQDKAGNDLLSLMLHATDPETGERLSDENIRYQIITFLIAGHETTSGLLSFAVYFLLKNPEKLKKAVQEADEVLQGGLPTYKQVQKLSYTRMVLNEALRLWPTAPTFSLYAKEDTVIGGKYPIQKNQSVSVLLPKLHRDQAVWGDDAEEFKPERFTHPEKIPQHAYKPFGNGQRACIGMQFALHEATMVLAMVLHNLELIDHTAYELNLKESLTIKPNDFKIKVRSRKQQFFMAPPKEEAKKSTASNESKVASHGTPLLVLYGSNLGTAQQMANEFAEDGKAKGFDVTTAPLDDYTRQLPESGAVLIVTASYNGYAPDHAKQFVDWLTQDEEQDLSNVTFAVFGCGDRNWASTYQRIPRLIDEALERKGAKRVANLGEGDAGGDMDEDKEIFQKTVFEELAKEFHITFQEKNQEKPDLSVTYTNELVERPVAKTYGAFSAVVLKNTELQSEKSPRQTRHIELKLPEGKQYKEGDHIGIVPKNSDALVQRVTNRFKLDPQQHIKLSSEKEASHLPLDQPVQIRELLASHVELQEPATRTQLRELAKYTVCPPHRIELEQMAGDSYQETILKKRVTMLDLLDQYEACELPFVHFLALLPGLKPRYYSISSSPKVDEERVSITVAVVKGEAWSGRGEYAGVASNYLCGLQEGEEVACFLHEAQAGFQLPSSPEVPMIMIGPGTGIAPFRGFVQAREVWQNEGKQLGEAHLYFGCRHPHEDDLYFDEMQLAAQKGVVTIHRAYSRYDEQKVYVQHLMKEDGDMLIELLDQGAYLYICGDGKVMAPDVEATLVDLYQAVKQCSKETAENWLTSISNDNRYVKDVWS</sequence>
<dbReference type="Proteomes" id="UP000028091">
    <property type="component" value="Unassembled WGS sequence"/>
</dbReference>
<dbReference type="FunFam" id="3.40.50.80:FF:000031">
    <property type="entry name" value="Bifunctional cytochrome P450/NADPH--P450 reductase"/>
    <property type="match status" value="1"/>
</dbReference>
<comment type="catalytic activity">
    <reaction evidence="13">
        <text>an organic molecule + reduced [NADPH--hemoprotein reductase] + O2 = an alcohol + oxidized [NADPH--hemoprotein reductase] + H2O + H(+)</text>
        <dbReference type="Rhea" id="RHEA:17149"/>
        <dbReference type="Rhea" id="RHEA-COMP:11964"/>
        <dbReference type="Rhea" id="RHEA-COMP:11965"/>
        <dbReference type="ChEBI" id="CHEBI:15377"/>
        <dbReference type="ChEBI" id="CHEBI:15378"/>
        <dbReference type="ChEBI" id="CHEBI:15379"/>
        <dbReference type="ChEBI" id="CHEBI:30879"/>
        <dbReference type="ChEBI" id="CHEBI:57618"/>
        <dbReference type="ChEBI" id="CHEBI:58210"/>
        <dbReference type="ChEBI" id="CHEBI:142491"/>
        <dbReference type="EC" id="1.14.14.1"/>
    </reaction>
</comment>
<dbReference type="InterPro" id="IPR017972">
    <property type="entry name" value="Cyt_P450_CS"/>
</dbReference>
<dbReference type="CDD" id="cd11068">
    <property type="entry name" value="CYP120A1"/>
    <property type="match status" value="1"/>
</dbReference>
<dbReference type="Pfam" id="PF00667">
    <property type="entry name" value="FAD_binding_1"/>
    <property type="match status" value="1"/>
</dbReference>
<dbReference type="InterPro" id="IPR023173">
    <property type="entry name" value="NADPH_Cyt_P450_Rdtase_alpha"/>
</dbReference>
<dbReference type="PIRSF" id="PIRSF000209">
    <property type="entry name" value="Bifunctional_P450_P450R"/>
    <property type="match status" value="1"/>
</dbReference>
<dbReference type="PRINTS" id="PR00371">
    <property type="entry name" value="FPNCR"/>
</dbReference>
<dbReference type="InterPro" id="IPR001094">
    <property type="entry name" value="Flavdoxin-like"/>
</dbReference>
<dbReference type="Pfam" id="PF00067">
    <property type="entry name" value="p450"/>
    <property type="match status" value="1"/>
</dbReference>
<evidence type="ECO:0000256" key="9">
    <source>
        <dbReference type="ARBA" id="ARBA00023002"/>
    </source>
</evidence>
<dbReference type="SUPFAM" id="SSF52343">
    <property type="entry name" value="Ferredoxin reductase-like, C-terminal NADP-linked domain"/>
    <property type="match status" value="1"/>
</dbReference>
<evidence type="ECO:0000256" key="14">
    <source>
        <dbReference type="PIRSR" id="PIRSR000209-1"/>
    </source>
</evidence>
<keyword evidence="4 13" id="KW-0285">Flavoprotein</keyword>
<feature type="domain" description="FAD-binding FR-type" evidence="16">
    <location>
        <begin position="661"/>
        <end position="892"/>
    </location>
</feature>
<dbReference type="SUPFAM" id="SSF63380">
    <property type="entry name" value="Riboflavin synthase domain-like"/>
    <property type="match status" value="1"/>
</dbReference>